<evidence type="ECO:0000313" key="1">
    <source>
        <dbReference type="EMBL" id="ADJ53220.1"/>
    </source>
</evidence>
<sequence length="74" mass="8275">MLTTIIALGLLVLFLLHNLAIAGLSVSNLNKDNEIAIQVVRMLALRLKETDAVEHDEKLNKLVTHLLERTDESE</sequence>
<dbReference type="RefSeq" id="YP_004301519.1">
    <property type="nucleotide sequence ID" value="NC_015253.1"/>
</dbReference>
<name>D9J0Y3_9CAUD</name>
<accession>D9J0Y3</accession>
<dbReference type="EMBL" id="HM242243">
    <property type="protein sequence ID" value="ADJ53220.1"/>
    <property type="molecule type" value="Genomic_DNA"/>
</dbReference>
<keyword evidence="2" id="KW-1185">Reference proteome</keyword>
<dbReference type="Proteomes" id="UP000000331">
    <property type="component" value="Segment"/>
</dbReference>
<evidence type="ECO:0000313" key="2">
    <source>
        <dbReference type="Proteomes" id="UP000000331"/>
    </source>
</evidence>
<organism evidence="1 2">
    <name type="scientific">Brochothrix phage A9</name>
    <dbReference type="NCBI Taxonomy" id="857312"/>
    <lineage>
        <taxon>Viruses</taxon>
        <taxon>Duplodnaviria</taxon>
        <taxon>Heunggongvirae</taxon>
        <taxon>Uroviricota</taxon>
        <taxon>Caudoviricetes</taxon>
        <taxon>Herelleviridae</taxon>
        <taxon>Klumppvirus</taxon>
        <taxon>Klumppvirus A9</taxon>
    </lineage>
</organism>
<protein>
    <submittedName>
        <fullName evidence="1">Gp185</fullName>
    </submittedName>
</protein>
<dbReference type="KEGG" id="vg:10359216"/>
<proteinExistence type="predicted"/>
<dbReference type="GeneID" id="10359216"/>
<reference evidence="1 2" key="1">
    <citation type="journal article" date="2010" name="J. Bacteriol.">
        <title>Brochothrix thermosphacta bacteriophages feature heterogeneous and highly mosaic genomes and utilize unique prophage insertion sites.</title>
        <authorList>
            <person name="Kilcher S."/>
            <person name="Loessner M.J."/>
            <person name="Klumpp J."/>
        </authorList>
    </citation>
    <scope>NUCLEOTIDE SEQUENCE [LARGE SCALE GENOMIC DNA]</scope>
</reference>